<dbReference type="AlphaFoldDB" id="A0A0E0A9T0"/>
<evidence type="ECO:0000313" key="1">
    <source>
        <dbReference type="EnsemblPlants" id="OGLUM06G16280.1"/>
    </source>
</evidence>
<evidence type="ECO:0000313" key="2">
    <source>
        <dbReference type="Proteomes" id="UP000026961"/>
    </source>
</evidence>
<reference evidence="1" key="2">
    <citation type="submission" date="2018-05" db="EMBL/GenBank/DDBJ databases">
        <title>OgluRS3 (Oryza glumaepatula Reference Sequence Version 3).</title>
        <authorList>
            <person name="Zhang J."/>
            <person name="Kudrna D."/>
            <person name="Lee S."/>
            <person name="Talag J."/>
            <person name="Welchert J."/>
            <person name="Wing R.A."/>
        </authorList>
    </citation>
    <scope>NUCLEOTIDE SEQUENCE [LARGE SCALE GENOMIC DNA]</scope>
</reference>
<proteinExistence type="predicted"/>
<protein>
    <submittedName>
        <fullName evidence="1">Uncharacterized protein</fullName>
    </submittedName>
</protein>
<organism evidence="1">
    <name type="scientific">Oryza glumipatula</name>
    <dbReference type="NCBI Taxonomy" id="40148"/>
    <lineage>
        <taxon>Eukaryota</taxon>
        <taxon>Viridiplantae</taxon>
        <taxon>Streptophyta</taxon>
        <taxon>Embryophyta</taxon>
        <taxon>Tracheophyta</taxon>
        <taxon>Spermatophyta</taxon>
        <taxon>Magnoliopsida</taxon>
        <taxon>Liliopsida</taxon>
        <taxon>Poales</taxon>
        <taxon>Poaceae</taxon>
        <taxon>BOP clade</taxon>
        <taxon>Oryzoideae</taxon>
        <taxon>Oryzeae</taxon>
        <taxon>Oryzinae</taxon>
        <taxon>Oryza</taxon>
    </lineage>
</organism>
<dbReference type="EnsemblPlants" id="OGLUM06G16280.1">
    <property type="protein sequence ID" value="OGLUM06G16280.1"/>
    <property type="gene ID" value="OGLUM06G16280"/>
</dbReference>
<accession>A0A0E0A9T0</accession>
<sequence>MGYGEITTRVQSKPMWLLIDRQIRCMWMKVDKYSLFPAGNVSMFTYRLCYCFLWETVLHN</sequence>
<name>A0A0E0A9T0_9ORYZ</name>
<dbReference type="Gramene" id="OGLUM06G16280.1">
    <property type="protein sequence ID" value="OGLUM06G16280.1"/>
    <property type="gene ID" value="OGLUM06G16280"/>
</dbReference>
<keyword evidence="2" id="KW-1185">Reference proteome</keyword>
<dbReference type="HOGENOM" id="CLU_2945487_0_0_1"/>
<dbReference type="Proteomes" id="UP000026961">
    <property type="component" value="Chromosome 6"/>
</dbReference>
<reference evidence="1" key="1">
    <citation type="submission" date="2015-04" db="UniProtKB">
        <authorList>
            <consortium name="EnsemblPlants"/>
        </authorList>
    </citation>
    <scope>IDENTIFICATION</scope>
</reference>